<dbReference type="PATRIC" id="fig|1613.32.peg.687"/>
<dbReference type="InterPro" id="IPR032818">
    <property type="entry name" value="DedA-like"/>
</dbReference>
<dbReference type="RefSeq" id="WP_046025516.1">
    <property type="nucleotide sequence ID" value="NZ_CP019030.1"/>
</dbReference>
<feature type="transmembrane region" description="Helical" evidence="7">
    <location>
        <begin position="185"/>
        <end position="205"/>
    </location>
</feature>
<feature type="transmembrane region" description="Helical" evidence="7">
    <location>
        <begin position="26"/>
        <end position="47"/>
    </location>
</feature>
<evidence type="ECO:0000256" key="5">
    <source>
        <dbReference type="ARBA" id="ARBA00022989"/>
    </source>
</evidence>
<evidence type="ECO:0000256" key="4">
    <source>
        <dbReference type="ARBA" id="ARBA00022692"/>
    </source>
</evidence>
<sequence>MLSQLTYGLTHIPEVIIPLFQSVGNWGYLCLFLITFMETGLVVFPWLPGESLIFVATSLSAVSTNQIHIEILLPGFFIAALLGDTVNYLIGTRLIKLPWLFKRLDGPNLERARIFFQRHGIKSVIFGRFVPLIRTFVPLIAGSSGLKARRFLIGNLIGSTLWVLLAGVAGYYFGTISFVKDQFSLVLLGLICVSFLPAAIVWGINRLRRHIIMKKGSF</sequence>
<protein>
    <submittedName>
        <fullName evidence="9">Cytochrome O ubiquinol oxidase</fullName>
    </submittedName>
</protein>
<reference evidence="9 11" key="1">
    <citation type="submission" date="2016-12" db="EMBL/GenBank/DDBJ databases">
        <title>Complete Genome Sequence of Lactobacillus fermentum Strain SNUV175, a Probiotic for Treatment of Bacterial Vaginosis.</title>
        <authorList>
            <person name="Lee S."/>
            <person name="You H.J."/>
            <person name="Kwon B."/>
            <person name="Ko G."/>
        </authorList>
    </citation>
    <scope>NUCLEOTIDE SEQUENCE [LARGE SCALE GENOMIC DNA]</scope>
    <source>
        <strain evidence="9 11">SNUV175</strain>
    </source>
</reference>
<evidence type="ECO:0000256" key="3">
    <source>
        <dbReference type="ARBA" id="ARBA00022475"/>
    </source>
</evidence>
<organism evidence="9 11">
    <name type="scientific">Limosilactobacillus fermentum</name>
    <name type="common">Lactobacillus fermentum</name>
    <dbReference type="NCBI Taxonomy" id="1613"/>
    <lineage>
        <taxon>Bacteria</taxon>
        <taxon>Bacillati</taxon>
        <taxon>Bacillota</taxon>
        <taxon>Bacilli</taxon>
        <taxon>Lactobacillales</taxon>
        <taxon>Lactobacillaceae</taxon>
        <taxon>Limosilactobacillus</taxon>
    </lineage>
</organism>
<dbReference type="PANTHER" id="PTHR30353">
    <property type="entry name" value="INNER MEMBRANE PROTEIN DEDA-RELATED"/>
    <property type="match status" value="1"/>
</dbReference>
<keyword evidence="5 7" id="KW-1133">Transmembrane helix</keyword>
<dbReference type="InterPro" id="IPR032816">
    <property type="entry name" value="VTT_dom"/>
</dbReference>
<dbReference type="GO" id="GO:0005886">
    <property type="term" value="C:plasma membrane"/>
    <property type="evidence" value="ECO:0007669"/>
    <property type="project" value="UniProtKB-SubCell"/>
</dbReference>
<dbReference type="AlphaFoldDB" id="A0A0F4HH92"/>
<reference evidence="10 12" key="2">
    <citation type="submission" date="2018-01" db="EMBL/GenBank/DDBJ databases">
        <title>Draft genome sequence of the feruloyl esterase-producing strain Lactobacillus fermentum CRL 1446, isolated from artisanal goat milk cheese.</title>
        <authorList>
            <person name="Abeijon Mukdsi M.C."/>
            <person name="Saavedra L."/>
            <person name="Gauffin Cano M.P."/>
            <person name="Hebert E.M."/>
            <person name="Medina R.B."/>
        </authorList>
    </citation>
    <scope>NUCLEOTIDE SEQUENCE [LARGE SCALE GENOMIC DNA]</scope>
    <source>
        <strain evidence="10 12">CRL 1446</strain>
    </source>
</reference>
<dbReference type="EMBL" id="POTQ01000008">
    <property type="protein sequence ID" value="PNV57988.1"/>
    <property type="molecule type" value="Genomic_DNA"/>
</dbReference>
<keyword evidence="4 7" id="KW-0812">Transmembrane</keyword>
<proteinExistence type="inferred from homology"/>
<dbReference type="EMBL" id="CP019030">
    <property type="protein sequence ID" value="APU46057.1"/>
    <property type="molecule type" value="Genomic_DNA"/>
</dbReference>
<keyword evidence="6 7" id="KW-0472">Membrane</keyword>
<evidence type="ECO:0000313" key="10">
    <source>
        <dbReference type="EMBL" id="PNV57988.1"/>
    </source>
</evidence>
<evidence type="ECO:0000313" key="12">
    <source>
        <dbReference type="Proteomes" id="UP000236514"/>
    </source>
</evidence>
<keyword evidence="3 7" id="KW-1003">Cell membrane</keyword>
<accession>A0A0F4HH92</accession>
<feature type="transmembrane region" description="Helical" evidence="7">
    <location>
        <begin position="67"/>
        <end position="90"/>
    </location>
</feature>
<dbReference type="Pfam" id="PF09335">
    <property type="entry name" value="VTT_dom"/>
    <property type="match status" value="1"/>
</dbReference>
<dbReference type="OrthoDB" id="9813426at2"/>
<dbReference type="PANTHER" id="PTHR30353:SF0">
    <property type="entry name" value="TRANSMEMBRANE PROTEIN"/>
    <property type="match status" value="1"/>
</dbReference>
<evidence type="ECO:0000313" key="11">
    <source>
        <dbReference type="Proteomes" id="UP000185427"/>
    </source>
</evidence>
<evidence type="ECO:0000313" key="9">
    <source>
        <dbReference type="EMBL" id="APU46057.1"/>
    </source>
</evidence>
<evidence type="ECO:0000256" key="7">
    <source>
        <dbReference type="RuleBase" id="RU367016"/>
    </source>
</evidence>
<comment type="similarity">
    <text evidence="2 7">Belongs to the DedA family.</text>
</comment>
<gene>
    <name evidence="9" type="ORF">BUW47_06290</name>
    <name evidence="10" type="ORF">C1Y38_04980</name>
</gene>
<evidence type="ECO:0000259" key="8">
    <source>
        <dbReference type="Pfam" id="PF09335"/>
    </source>
</evidence>
<comment type="subcellular location">
    <subcellularLocation>
        <location evidence="1 7">Cell membrane</location>
        <topology evidence="1 7">Multi-pass membrane protein</topology>
    </subcellularLocation>
</comment>
<dbReference type="Proteomes" id="UP000185427">
    <property type="component" value="Chromosome"/>
</dbReference>
<name>A0A0F4HH92_LIMFE</name>
<feature type="transmembrane region" description="Helical" evidence="7">
    <location>
        <begin position="151"/>
        <end position="173"/>
    </location>
</feature>
<feature type="domain" description="VTT" evidence="8">
    <location>
        <begin position="68"/>
        <end position="171"/>
    </location>
</feature>
<evidence type="ECO:0000256" key="2">
    <source>
        <dbReference type="ARBA" id="ARBA00010792"/>
    </source>
</evidence>
<evidence type="ECO:0000256" key="6">
    <source>
        <dbReference type="ARBA" id="ARBA00023136"/>
    </source>
</evidence>
<evidence type="ECO:0000256" key="1">
    <source>
        <dbReference type="ARBA" id="ARBA00004651"/>
    </source>
</evidence>
<dbReference type="Proteomes" id="UP000236514">
    <property type="component" value="Unassembled WGS sequence"/>
</dbReference>